<dbReference type="VEuPathDB" id="FungiDB:SCODWIG_01864"/>
<reference evidence="3" key="1">
    <citation type="submission" date="2018-06" db="EMBL/GenBank/DDBJ databases">
        <authorList>
            <person name="Guldener U."/>
        </authorList>
    </citation>
    <scope>NUCLEOTIDE SEQUENCE [LARGE SCALE GENOMIC DNA]</scope>
    <source>
        <strain evidence="3">UTAD17</strain>
    </source>
</reference>
<name>A0A376B600_9ASCO</name>
<dbReference type="EMBL" id="UFAJ01000271">
    <property type="protein sequence ID" value="SSD60103.1"/>
    <property type="molecule type" value="Genomic_DNA"/>
</dbReference>
<gene>
    <name evidence="2" type="ORF">SCODWIG_01864</name>
</gene>
<dbReference type="InterPro" id="IPR005024">
    <property type="entry name" value="Snf7_fam"/>
</dbReference>
<evidence type="ECO:0000313" key="3">
    <source>
        <dbReference type="Proteomes" id="UP000262825"/>
    </source>
</evidence>
<feature type="region of interest" description="Disordered" evidence="1">
    <location>
        <begin position="1"/>
        <end position="20"/>
    </location>
</feature>
<dbReference type="AlphaFoldDB" id="A0A376B600"/>
<dbReference type="Pfam" id="PF03357">
    <property type="entry name" value="Snf7"/>
    <property type="match status" value="1"/>
</dbReference>
<dbReference type="GO" id="GO:0007034">
    <property type="term" value="P:vacuolar transport"/>
    <property type="evidence" value="ECO:0007669"/>
    <property type="project" value="InterPro"/>
</dbReference>
<dbReference type="PANTHER" id="PTHR10476">
    <property type="entry name" value="CHARGED MULTIVESICULAR BODY PROTEIN"/>
    <property type="match status" value="1"/>
</dbReference>
<accession>A0A376B600</accession>
<keyword evidence="3" id="KW-1185">Reference proteome</keyword>
<evidence type="ECO:0000313" key="2">
    <source>
        <dbReference type="EMBL" id="SSD60103.1"/>
    </source>
</evidence>
<dbReference type="OrthoDB" id="2329734at2759"/>
<protein>
    <submittedName>
        <fullName evidence="2">Related to Vacuolar protein-sorting-associated protein 24</fullName>
    </submittedName>
</protein>
<proteinExistence type="predicted"/>
<sequence length="242" mass="28315">MDYIKKSIWGQQKPDPREQQRNLKKIIRKNSREVNRSLYELTNLKLKSEKLIKASAKKNDKKKVKIYCHELYRINKQYDRMYTSKAQLESIGLKVDEMLNLQKIGQTMAQGAGIMNEVNSLIHIPALRSSMIELEKELMKSGIITEMVDDTLEMNPEDDITVEEDDEEIENAVNEIMEKYTNEKFDKVHTVPQTKLPIHQQQESIPQKEKDEEDKIIPNENVDGEADNLLNEMRERLRALQS</sequence>
<feature type="compositionally biased region" description="Basic and acidic residues" evidence="1">
    <location>
        <begin position="206"/>
        <end position="215"/>
    </location>
</feature>
<dbReference type="Gene3D" id="6.10.140.1230">
    <property type="match status" value="1"/>
</dbReference>
<dbReference type="Proteomes" id="UP000262825">
    <property type="component" value="Unassembled WGS sequence"/>
</dbReference>
<feature type="region of interest" description="Disordered" evidence="1">
    <location>
        <begin position="196"/>
        <end position="215"/>
    </location>
</feature>
<organism evidence="2 3">
    <name type="scientific">Saccharomycodes ludwigii</name>
    <dbReference type="NCBI Taxonomy" id="36035"/>
    <lineage>
        <taxon>Eukaryota</taxon>
        <taxon>Fungi</taxon>
        <taxon>Dikarya</taxon>
        <taxon>Ascomycota</taxon>
        <taxon>Saccharomycotina</taxon>
        <taxon>Saccharomycetes</taxon>
        <taxon>Saccharomycodales</taxon>
        <taxon>Saccharomycodaceae</taxon>
        <taxon>Saccharomycodes</taxon>
    </lineage>
</organism>
<evidence type="ECO:0000256" key="1">
    <source>
        <dbReference type="SAM" id="MobiDB-lite"/>
    </source>
</evidence>